<name>D8JQK6_HYPDA</name>
<accession>D8JQK6</accession>
<organism evidence="1 2">
    <name type="scientific">Hyphomicrobium denitrificans (strain ATCC 51888 / DSM 1869 / NCIMB 11706 / TK 0415)</name>
    <dbReference type="NCBI Taxonomy" id="582899"/>
    <lineage>
        <taxon>Bacteria</taxon>
        <taxon>Pseudomonadati</taxon>
        <taxon>Pseudomonadota</taxon>
        <taxon>Alphaproteobacteria</taxon>
        <taxon>Hyphomicrobiales</taxon>
        <taxon>Hyphomicrobiaceae</taxon>
        <taxon>Hyphomicrobium</taxon>
    </lineage>
</organism>
<sequence>MSDDPRLLIAFCHAIEQSTKNGFEVLDREKLTAIHRALITLKSQIEDTLARLEEKEKKRRQLQ</sequence>
<evidence type="ECO:0000313" key="1">
    <source>
        <dbReference type="EMBL" id="ADJ23960.1"/>
    </source>
</evidence>
<dbReference type="KEGG" id="hdn:Hden_2161"/>
<reference evidence="2" key="1">
    <citation type="journal article" date="2011" name="J. Bacteriol.">
        <title>Genome sequences of eight morphologically diverse alphaproteobacteria.</title>
        <authorList>
            <consortium name="US DOE Joint Genome Institute"/>
            <person name="Brown P.J."/>
            <person name="Kysela D.T."/>
            <person name="Buechlein A."/>
            <person name="Hemmerich C."/>
            <person name="Brun Y.V."/>
        </authorList>
    </citation>
    <scope>NUCLEOTIDE SEQUENCE [LARGE SCALE GENOMIC DNA]</scope>
    <source>
        <strain evidence="2">ATCC 51888 / DSM 1869 / NCIB 11706 / TK 0415</strain>
    </source>
</reference>
<dbReference type="AlphaFoldDB" id="D8JQK6"/>
<dbReference type="Proteomes" id="UP000002033">
    <property type="component" value="Chromosome"/>
</dbReference>
<dbReference type="HOGENOM" id="CLU_2935315_0_0_5"/>
<dbReference type="OrthoDB" id="9941697at2"/>
<dbReference type="RefSeq" id="WP_013216119.1">
    <property type="nucleotide sequence ID" value="NC_014313.1"/>
</dbReference>
<gene>
    <name evidence="1" type="ordered locus">Hden_2161</name>
</gene>
<evidence type="ECO:0000313" key="2">
    <source>
        <dbReference type="Proteomes" id="UP000002033"/>
    </source>
</evidence>
<proteinExistence type="predicted"/>
<keyword evidence="2" id="KW-1185">Reference proteome</keyword>
<dbReference type="EMBL" id="CP002083">
    <property type="protein sequence ID" value="ADJ23960.1"/>
    <property type="molecule type" value="Genomic_DNA"/>
</dbReference>
<protein>
    <submittedName>
        <fullName evidence="1">Uncharacterized protein</fullName>
    </submittedName>
</protein>